<keyword evidence="4" id="KW-0238">DNA-binding</keyword>
<dbReference type="EMBL" id="JBHMFI010000001">
    <property type="protein sequence ID" value="MFB9070435.1"/>
    <property type="molecule type" value="Genomic_DNA"/>
</dbReference>
<feature type="region of interest" description="Disordered" evidence="6">
    <location>
        <begin position="158"/>
        <end position="178"/>
    </location>
</feature>
<dbReference type="InterPro" id="IPR036388">
    <property type="entry name" value="WH-like_DNA-bd_sf"/>
</dbReference>
<evidence type="ECO:0000256" key="5">
    <source>
        <dbReference type="ARBA" id="ARBA00023163"/>
    </source>
</evidence>
<proteinExistence type="inferred from homology"/>
<evidence type="ECO:0000256" key="1">
    <source>
        <dbReference type="ARBA" id="ARBA00010641"/>
    </source>
</evidence>
<evidence type="ECO:0000256" key="3">
    <source>
        <dbReference type="ARBA" id="ARBA00023082"/>
    </source>
</evidence>
<evidence type="ECO:0000256" key="6">
    <source>
        <dbReference type="SAM" id="MobiDB-lite"/>
    </source>
</evidence>
<dbReference type="InterPro" id="IPR039425">
    <property type="entry name" value="RNA_pol_sigma-70-like"/>
</dbReference>
<sequence>MTMTEPFEQAVQRHGATVLRVCRAVLGPGPDADDAWQETFLAALRQWPDLAPGTNMEAWLVRVAGRKAIDVLRARGRGAVPMEILPERPAADGLPGTGTDGLWSVVASLPDRQRLAVAYHYLGGLPHAETAALIGGSVEAVRRASSDGVRALRRILEEDERTPVHTASSLTTGPRGPR</sequence>
<keyword evidence="2" id="KW-0805">Transcription regulation</keyword>
<comment type="caution">
    <text evidence="9">The sequence shown here is derived from an EMBL/GenBank/DDBJ whole genome shotgun (WGS) entry which is preliminary data.</text>
</comment>
<dbReference type="NCBIfam" id="TIGR02937">
    <property type="entry name" value="sigma70-ECF"/>
    <property type="match status" value="1"/>
</dbReference>
<evidence type="ECO:0000313" key="10">
    <source>
        <dbReference type="Proteomes" id="UP001589575"/>
    </source>
</evidence>
<dbReference type="Pfam" id="PF08281">
    <property type="entry name" value="Sigma70_r4_2"/>
    <property type="match status" value="1"/>
</dbReference>
<feature type="domain" description="RNA polymerase sigma factor 70 region 4 type 2" evidence="8">
    <location>
        <begin position="102"/>
        <end position="146"/>
    </location>
</feature>
<organism evidence="9 10">
    <name type="scientific">Citricoccus parietis</name>
    <dbReference type="NCBI Taxonomy" id="592307"/>
    <lineage>
        <taxon>Bacteria</taxon>
        <taxon>Bacillati</taxon>
        <taxon>Actinomycetota</taxon>
        <taxon>Actinomycetes</taxon>
        <taxon>Micrococcales</taxon>
        <taxon>Micrococcaceae</taxon>
        <taxon>Citricoccus</taxon>
    </lineage>
</organism>
<dbReference type="Gene3D" id="1.10.10.10">
    <property type="entry name" value="Winged helix-like DNA-binding domain superfamily/Winged helix DNA-binding domain"/>
    <property type="match status" value="1"/>
</dbReference>
<keyword evidence="5" id="KW-0804">Transcription</keyword>
<evidence type="ECO:0000259" key="8">
    <source>
        <dbReference type="Pfam" id="PF08281"/>
    </source>
</evidence>
<dbReference type="InterPro" id="IPR013325">
    <property type="entry name" value="RNA_pol_sigma_r2"/>
</dbReference>
<protein>
    <submittedName>
        <fullName evidence="9">RNA polymerase sigma factor</fullName>
    </submittedName>
</protein>
<dbReference type="InterPro" id="IPR013249">
    <property type="entry name" value="RNA_pol_sigma70_r4_t2"/>
</dbReference>
<dbReference type="PANTHER" id="PTHR43133:SF8">
    <property type="entry name" value="RNA POLYMERASE SIGMA FACTOR HI_1459-RELATED"/>
    <property type="match status" value="1"/>
</dbReference>
<dbReference type="SUPFAM" id="SSF88659">
    <property type="entry name" value="Sigma3 and sigma4 domains of RNA polymerase sigma factors"/>
    <property type="match status" value="1"/>
</dbReference>
<accession>A0ABV5FUX6</accession>
<dbReference type="InterPro" id="IPR014284">
    <property type="entry name" value="RNA_pol_sigma-70_dom"/>
</dbReference>
<keyword evidence="10" id="KW-1185">Reference proteome</keyword>
<evidence type="ECO:0000256" key="2">
    <source>
        <dbReference type="ARBA" id="ARBA00023015"/>
    </source>
</evidence>
<dbReference type="PANTHER" id="PTHR43133">
    <property type="entry name" value="RNA POLYMERASE ECF-TYPE SIGMA FACTO"/>
    <property type="match status" value="1"/>
</dbReference>
<evidence type="ECO:0000313" key="9">
    <source>
        <dbReference type="EMBL" id="MFB9070435.1"/>
    </source>
</evidence>
<comment type="similarity">
    <text evidence="1">Belongs to the sigma-70 factor family. ECF subfamily.</text>
</comment>
<dbReference type="InterPro" id="IPR013324">
    <property type="entry name" value="RNA_pol_sigma_r3/r4-like"/>
</dbReference>
<dbReference type="SUPFAM" id="SSF88946">
    <property type="entry name" value="Sigma2 domain of RNA polymerase sigma factors"/>
    <property type="match status" value="1"/>
</dbReference>
<gene>
    <name evidence="9" type="ORF">ACFFX0_04215</name>
</gene>
<dbReference type="Gene3D" id="1.10.1740.10">
    <property type="match status" value="1"/>
</dbReference>
<name>A0ABV5FUX6_9MICC</name>
<dbReference type="Proteomes" id="UP001589575">
    <property type="component" value="Unassembled WGS sequence"/>
</dbReference>
<keyword evidence="3" id="KW-0731">Sigma factor</keyword>
<dbReference type="Pfam" id="PF04542">
    <property type="entry name" value="Sigma70_r2"/>
    <property type="match status" value="1"/>
</dbReference>
<feature type="domain" description="RNA polymerase sigma-70 region 2" evidence="7">
    <location>
        <begin position="11"/>
        <end position="77"/>
    </location>
</feature>
<reference evidence="9 10" key="1">
    <citation type="submission" date="2024-09" db="EMBL/GenBank/DDBJ databases">
        <authorList>
            <person name="Sun Q."/>
            <person name="Mori K."/>
        </authorList>
    </citation>
    <scope>NUCLEOTIDE SEQUENCE [LARGE SCALE GENOMIC DNA]</scope>
    <source>
        <strain evidence="9 10">CCM 7609</strain>
    </source>
</reference>
<evidence type="ECO:0000256" key="4">
    <source>
        <dbReference type="ARBA" id="ARBA00023125"/>
    </source>
</evidence>
<evidence type="ECO:0000259" key="7">
    <source>
        <dbReference type="Pfam" id="PF04542"/>
    </source>
</evidence>
<dbReference type="InterPro" id="IPR007627">
    <property type="entry name" value="RNA_pol_sigma70_r2"/>
</dbReference>